<sequence>MQNNNSRFGGGALVRRIVMASALVGAALLTGCASTYVDTATKLVPASEMKKVADPKPVQLVFEFQTKGAPNPRATMLLKDTVAKEVVDAGLFSKVATDPTPNVSMLNVTLNNVPLTDNPGAKGFVTGLTFGLAGSAVTDGYICTVSYLPAGQATPIVKTARHAIHTTMGNANPPAGVQKAASMLDAVQQMTRDVVSNALKDLSYDTAFN</sequence>
<name>A0A848P960_9RALS</name>
<comment type="caution">
    <text evidence="2">The sequence shown here is derived from an EMBL/GenBank/DDBJ whole genome shotgun (WGS) entry which is preliminary data.</text>
</comment>
<evidence type="ECO:0000313" key="2">
    <source>
        <dbReference type="EMBL" id="NMV42159.1"/>
    </source>
</evidence>
<dbReference type="AlphaFoldDB" id="A0A848P960"/>
<accession>A0A848P960</accession>
<gene>
    <name evidence="2" type="ORF">HGR00_30035</name>
</gene>
<dbReference type="EMBL" id="JABBZM010000051">
    <property type="protein sequence ID" value="NMV42159.1"/>
    <property type="molecule type" value="Genomic_DNA"/>
</dbReference>
<keyword evidence="1" id="KW-0732">Signal</keyword>
<dbReference type="PROSITE" id="PS51257">
    <property type="entry name" value="PROKAR_LIPOPROTEIN"/>
    <property type="match status" value="1"/>
</dbReference>
<feature type="chain" id="PRO_5032335699" description="Lipoprotein" evidence="1">
    <location>
        <begin position="27"/>
        <end position="209"/>
    </location>
</feature>
<evidence type="ECO:0000256" key="1">
    <source>
        <dbReference type="SAM" id="SignalP"/>
    </source>
</evidence>
<dbReference type="RefSeq" id="WP_169342041.1">
    <property type="nucleotide sequence ID" value="NZ_JABBZM010000051.1"/>
</dbReference>
<proteinExistence type="predicted"/>
<evidence type="ECO:0008006" key="4">
    <source>
        <dbReference type="Google" id="ProtNLM"/>
    </source>
</evidence>
<protein>
    <recommendedName>
        <fullName evidence="4">Lipoprotein</fullName>
    </recommendedName>
</protein>
<dbReference type="Proteomes" id="UP000575469">
    <property type="component" value="Unassembled WGS sequence"/>
</dbReference>
<evidence type="ECO:0000313" key="3">
    <source>
        <dbReference type="Proteomes" id="UP000575469"/>
    </source>
</evidence>
<reference evidence="2 3" key="1">
    <citation type="submission" date="2020-04" db="EMBL/GenBank/DDBJ databases">
        <title>Ralstonia insidiosa genome sequencing and assembly.</title>
        <authorList>
            <person name="Martins R.C.R."/>
            <person name="Perdigao-Neto L.V."/>
            <person name="Levin A.S.S."/>
            <person name="Costa S.F."/>
        </authorList>
    </citation>
    <scope>NUCLEOTIDE SEQUENCE [LARGE SCALE GENOMIC DNA]</scope>
    <source>
        <strain evidence="2 3">5047</strain>
    </source>
</reference>
<feature type="signal peptide" evidence="1">
    <location>
        <begin position="1"/>
        <end position="26"/>
    </location>
</feature>
<organism evidence="2 3">
    <name type="scientific">Ralstonia insidiosa</name>
    <dbReference type="NCBI Taxonomy" id="190721"/>
    <lineage>
        <taxon>Bacteria</taxon>
        <taxon>Pseudomonadati</taxon>
        <taxon>Pseudomonadota</taxon>
        <taxon>Betaproteobacteria</taxon>
        <taxon>Burkholderiales</taxon>
        <taxon>Burkholderiaceae</taxon>
        <taxon>Ralstonia</taxon>
    </lineage>
</organism>